<reference evidence="1 2" key="1">
    <citation type="submission" date="2017-04" db="EMBL/GenBank/DDBJ databases">
        <authorList>
            <person name="Afonso C.L."/>
            <person name="Miller P.J."/>
            <person name="Scott M.A."/>
            <person name="Spackman E."/>
            <person name="Goraichik I."/>
            <person name="Dimitrov K.M."/>
            <person name="Suarez D.L."/>
            <person name="Swayne D.E."/>
        </authorList>
    </citation>
    <scope>NUCLEOTIDE SEQUENCE [LARGE SCALE GENOMIC DNA]</scope>
    <source>
        <strain evidence="1 2">KR-140</strain>
    </source>
</reference>
<sequence length="103" mass="11156">MASDLLGQNFDLHIGFIHILTGPNNFQDAKAPVAIYEKGVTGLTQQHAWLEVQVARDLVQHSLSDTYTGQGMKRHLSSQAQVSRNFEATRIAPAQGGQEGGAL</sequence>
<evidence type="ECO:0000313" key="2">
    <source>
        <dbReference type="Proteomes" id="UP000192582"/>
    </source>
</evidence>
<dbReference type="RefSeq" id="WP_084048573.1">
    <property type="nucleotide sequence ID" value="NZ_FWWU01000009.1"/>
</dbReference>
<accession>A0A1W1VDX5</accession>
<protein>
    <submittedName>
        <fullName evidence="1">Uncharacterized protein</fullName>
    </submittedName>
</protein>
<gene>
    <name evidence="1" type="ORF">SAMN00790413_01008</name>
</gene>
<keyword evidence="2" id="KW-1185">Reference proteome</keyword>
<name>A0A1W1VDX5_9DEIO</name>
<evidence type="ECO:0000313" key="1">
    <source>
        <dbReference type="EMBL" id="SMB91144.1"/>
    </source>
</evidence>
<organism evidence="1 2">
    <name type="scientific">Deinococcus hopiensis KR-140</name>
    <dbReference type="NCBI Taxonomy" id="695939"/>
    <lineage>
        <taxon>Bacteria</taxon>
        <taxon>Thermotogati</taxon>
        <taxon>Deinococcota</taxon>
        <taxon>Deinococci</taxon>
        <taxon>Deinococcales</taxon>
        <taxon>Deinococcaceae</taxon>
        <taxon>Deinococcus</taxon>
    </lineage>
</organism>
<dbReference type="EMBL" id="FWWU01000009">
    <property type="protein sequence ID" value="SMB91144.1"/>
    <property type="molecule type" value="Genomic_DNA"/>
</dbReference>
<proteinExistence type="predicted"/>
<dbReference type="Proteomes" id="UP000192582">
    <property type="component" value="Unassembled WGS sequence"/>
</dbReference>
<dbReference type="AlphaFoldDB" id="A0A1W1VDX5"/>